<dbReference type="EMBL" id="CP101118">
    <property type="protein sequence ID" value="WZF88583.1"/>
    <property type="molecule type" value="Genomic_DNA"/>
</dbReference>
<keyword evidence="3" id="KW-1185">Reference proteome</keyword>
<dbReference type="Proteomes" id="UP001475781">
    <property type="component" value="Chromosome"/>
</dbReference>
<reference evidence="2 3" key="1">
    <citation type="submission" date="2022-07" db="EMBL/GenBank/DDBJ databases">
        <title>A copper resistant bacterium isolated from sediment samples of deep sea hydrothermal areas.</title>
        <authorList>
            <person name="Zeng X."/>
        </authorList>
    </citation>
    <scope>NUCLEOTIDE SEQUENCE [LARGE SCALE GENOMIC DNA]</scope>
    <source>
        <strain evidence="3">CuT 6</strain>
    </source>
</reference>
<dbReference type="RefSeq" id="WP_341581610.1">
    <property type="nucleotide sequence ID" value="NZ_CP101118.1"/>
</dbReference>
<name>A0ABZ2W1G1_9GAMM</name>
<dbReference type="Gene3D" id="3.40.50.1820">
    <property type="entry name" value="alpha/beta hydrolase"/>
    <property type="match status" value="1"/>
</dbReference>
<dbReference type="SUPFAM" id="SSF53474">
    <property type="entry name" value="alpha/beta-Hydrolases"/>
    <property type="match status" value="1"/>
</dbReference>
<organism evidence="2 3">
    <name type="scientific">Marinobacter metalliresistant</name>
    <dbReference type="NCBI Taxonomy" id="2961995"/>
    <lineage>
        <taxon>Bacteria</taxon>
        <taxon>Pseudomonadati</taxon>
        <taxon>Pseudomonadota</taxon>
        <taxon>Gammaproteobacteria</taxon>
        <taxon>Pseudomonadales</taxon>
        <taxon>Marinobacteraceae</taxon>
        <taxon>Marinobacter</taxon>
    </lineage>
</organism>
<evidence type="ECO:0000259" key="1">
    <source>
        <dbReference type="Pfam" id="PF06850"/>
    </source>
</evidence>
<dbReference type="PANTHER" id="PTHR36837:SF4">
    <property type="entry name" value="BLR0908 PROTEIN"/>
    <property type="match status" value="1"/>
</dbReference>
<gene>
    <name evidence="2" type="primary">phaZ</name>
    <name evidence="2" type="ORF">NLK58_20160</name>
</gene>
<dbReference type="NCBIfam" id="TIGR01849">
    <property type="entry name" value="PHB_depoly_PhaZ"/>
    <property type="match status" value="1"/>
</dbReference>
<dbReference type="InterPro" id="IPR010915">
    <property type="entry name" value="PHB_depoly_PhaZ"/>
</dbReference>
<feature type="domain" description="PHB de-polymerase C-terminal" evidence="1">
    <location>
        <begin position="206"/>
        <end position="405"/>
    </location>
</feature>
<protein>
    <submittedName>
        <fullName evidence="2">Polyhydroxyalkanoate depolymerase</fullName>
    </submittedName>
</protein>
<evidence type="ECO:0000313" key="3">
    <source>
        <dbReference type="Proteomes" id="UP001475781"/>
    </source>
</evidence>
<proteinExistence type="predicted"/>
<dbReference type="InterPro" id="IPR009656">
    <property type="entry name" value="PHB_depo_C"/>
</dbReference>
<sequence>MMMYYTHEMSRLALTPARMLAGPQSKMLRHRLSPWSRIPGTRSIASALNVFEDLTRRYPKPAFNLEATVCDGETVLVRETIVKRKPFCQLKHFQRNIDRPDDPKLLIVAPLSGHFASLLRGTVEAMLPGHDVYITDWRDASLVPISEGNFGLDDYIDYVIDFIDNIGQDTHVLAVCQPVVPVLAATALMAQDDHPSAPRSLALMSGPVDGRVDPTEPCELASKHKLSWFRRNLIHTVPAPYPGTMRKVYPGFLQLTGFINMNFDRHLGAYRGLFRSIRDDDAQEVARHREFYDEYLAVMDLPDAYYLDTIERVFQEFHLARGCFRHRGRLVDPGAIRKTALMTIEGEKDDISSPGQTRAAHTLCTNIPDNRRVHHLQPGVGHYGTFNGRRWREEIAPRLQEFIRKA</sequence>
<dbReference type="PIRSF" id="PIRSF020818">
    <property type="entry name" value="PHB_depoly_PhaZ"/>
    <property type="match status" value="1"/>
</dbReference>
<evidence type="ECO:0000313" key="2">
    <source>
        <dbReference type="EMBL" id="WZF88583.1"/>
    </source>
</evidence>
<accession>A0ABZ2W1G1</accession>
<dbReference type="Pfam" id="PF06850">
    <property type="entry name" value="PHB_depo_C"/>
    <property type="match status" value="1"/>
</dbReference>
<dbReference type="InterPro" id="IPR051321">
    <property type="entry name" value="PHA/PHB_synthase"/>
</dbReference>
<dbReference type="PANTHER" id="PTHR36837">
    <property type="entry name" value="POLY(3-HYDROXYALKANOATE) POLYMERASE SUBUNIT PHAC"/>
    <property type="match status" value="1"/>
</dbReference>
<dbReference type="InterPro" id="IPR029058">
    <property type="entry name" value="AB_hydrolase_fold"/>
</dbReference>